<comment type="caution">
    <text evidence="6">The sequence shown here is derived from an EMBL/GenBank/DDBJ whole genome shotgun (WGS) entry which is preliminary data.</text>
</comment>
<dbReference type="KEGG" id="blac:94344225"/>
<feature type="region of interest" description="Disordered" evidence="4">
    <location>
        <begin position="802"/>
        <end position="822"/>
    </location>
</feature>
<dbReference type="GeneID" id="94344225"/>
<feature type="domain" description="Zinc finger PHD-type" evidence="5">
    <location>
        <begin position="40"/>
        <end position="104"/>
    </location>
</feature>
<evidence type="ECO:0000259" key="5">
    <source>
        <dbReference type="SMART" id="SM00249"/>
    </source>
</evidence>
<sequence>MEDSKTLGHTVVQAATIINVPGALKDSNAEKKAVVDCLSRCTECEQVESATHGDLLRTCIGCNITVHANCYADALPLAQAMERKVSNIIEKSGDSLAWKCECCRRGVDRRVIKCVYCGIEGEHHAIKSVECGIDRAFWSQYLQLDAHNVDGLEKFGHVLCINWDPRRLAVHIAKERKIKYAKNACKKELTIETAKDTQSKNGAASEDFKEMDISSAEVSEVTVSDANEVSVQDPVSPGECCFCHSKAGVRIQCRRVQCAQFFHVMCAHKGKGHVELRTGHILQFQAYCERHCSSFEDIGDLLAKLITRPIRLLVGRDDMRRFGTIAKHLPNYTSGAQVMRDLATLIVGYCDKGLRGSKSDPPDYNVKHLQMLQFFLSHVPQLEKVYALPETPLQDYVNDKKLFRRLEKMFNPLRYLAKYPGPYSQQYNCEVCQDPFHERQHLFYCTVEDTPHVQHWRCTKRRSNLHDSEVRGGCGAKKKQILMKIVENGAIRDIMLPKGLTSISDDIICGVCGAGVDARGLIASRKELKRVNYIEKESKFVQSGCYINAGGAKVKFNFCNGSGSNASSRKPPRPSDGKLTDSLMGQHIAHQALGPPKMERINVQRTTKWLACVAQIIRQAGAPNSNTPLPAASPAIATVAGAKSLANKPAESDLAAALCLNDTSSYRDAEDTPTLIVPTSKLSGLYVEATESHNQAKYEKFAVYKGEPEEERTPTAATSFMHSTRSSTVKNASLVSPAMQALFDEAMRLVQPYDSYAQSKLETAYDYLVHRSGPGVAVLRMLTHEYTRFVYIKHTRAIDKARNEKRKRAEHDAQEYREKERKRINLEAEQALKKQMMAVRNKQRQHPKALSSK</sequence>
<reference evidence="6 7" key="1">
    <citation type="journal article" date="2021" name="Genome Biol.">
        <title>AFLAP: assembly-free linkage analysis pipeline using k-mers from genome sequencing data.</title>
        <authorList>
            <person name="Fletcher K."/>
            <person name="Zhang L."/>
            <person name="Gil J."/>
            <person name="Han R."/>
            <person name="Cavanaugh K."/>
            <person name="Michelmore R."/>
        </authorList>
    </citation>
    <scope>NUCLEOTIDE SEQUENCE [LARGE SCALE GENOMIC DNA]</scope>
    <source>
        <strain evidence="6 7">SF5</strain>
    </source>
</reference>
<evidence type="ECO:0000313" key="6">
    <source>
        <dbReference type="EMBL" id="TDH67237.1"/>
    </source>
</evidence>
<accession>A0A976FI90</accession>
<dbReference type="PANTHER" id="PTHR13793">
    <property type="entry name" value="PHD FINGER PROTEINS"/>
    <property type="match status" value="1"/>
</dbReference>
<dbReference type="GO" id="GO:0006357">
    <property type="term" value="P:regulation of transcription by RNA polymerase II"/>
    <property type="evidence" value="ECO:0007669"/>
    <property type="project" value="TreeGrafter"/>
</dbReference>
<keyword evidence="1" id="KW-0479">Metal-binding</keyword>
<dbReference type="Pfam" id="PF13832">
    <property type="entry name" value="zf-HC5HC2H_2"/>
    <property type="match status" value="1"/>
</dbReference>
<organism evidence="6 7">
    <name type="scientific">Bremia lactucae</name>
    <name type="common">Lettuce downy mildew</name>
    <dbReference type="NCBI Taxonomy" id="4779"/>
    <lineage>
        <taxon>Eukaryota</taxon>
        <taxon>Sar</taxon>
        <taxon>Stramenopiles</taxon>
        <taxon>Oomycota</taxon>
        <taxon>Peronosporomycetes</taxon>
        <taxon>Peronosporales</taxon>
        <taxon>Peronosporaceae</taxon>
        <taxon>Bremia</taxon>
    </lineage>
</organism>
<evidence type="ECO:0000256" key="2">
    <source>
        <dbReference type="ARBA" id="ARBA00022771"/>
    </source>
</evidence>
<proteinExistence type="predicted"/>
<dbReference type="RefSeq" id="XP_067816736.1">
    <property type="nucleotide sequence ID" value="XM_067958554.1"/>
</dbReference>
<dbReference type="PANTHER" id="PTHR13793:SF107">
    <property type="entry name" value="BROMODOMAIN-CONTAINING PROTEIN HOMOLOG"/>
    <property type="match status" value="1"/>
</dbReference>
<keyword evidence="3" id="KW-0862">Zinc</keyword>
<protein>
    <recommendedName>
        <fullName evidence="5">Zinc finger PHD-type domain-containing protein</fullName>
    </recommendedName>
</protein>
<feature type="domain" description="Zinc finger PHD-type" evidence="5">
    <location>
        <begin position="239"/>
        <end position="292"/>
    </location>
</feature>
<evidence type="ECO:0000256" key="3">
    <source>
        <dbReference type="ARBA" id="ARBA00022833"/>
    </source>
</evidence>
<evidence type="ECO:0000256" key="1">
    <source>
        <dbReference type="ARBA" id="ARBA00022723"/>
    </source>
</evidence>
<dbReference type="EMBL" id="SHOA02000014">
    <property type="protein sequence ID" value="TDH67237.1"/>
    <property type="molecule type" value="Genomic_DNA"/>
</dbReference>
<evidence type="ECO:0000313" key="7">
    <source>
        <dbReference type="Proteomes" id="UP000294530"/>
    </source>
</evidence>
<dbReference type="AlphaFoldDB" id="A0A976FI90"/>
<dbReference type="OrthoDB" id="103973at2759"/>
<keyword evidence="7" id="KW-1185">Reference proteome</keyword>
<keyword evidence="2" id="KW-0863">Zinc-finger</keyword>
<evidence type="ECO:0000256" key="4">
    <source>
        <dbReference type="SAM" id="MobiDB-lite"/>
    </source>
</evidence>
<name>A0A976FI90_BRELC</name>
<dbReference type="InterPro" id="IPR050701">
    <property type="entry name" value="Histone_Mod_Regulator"/>
</dbReference>
<dbReference type="InterPro" id="IPR001965">
    <property type="entry name" value="Znf_PHD"/>
</dbReference>
<gene>
    <name evidence="6" type="ORF">CCR75_000446</name>
</gene>
<dbReference type="GO" id="GO:0008270">
    <property type="term" value="F:zinc ion binding"/>
    <property type="evidence" value="ECO:0007669"/>
    <property type="project" value="UniProtKB-KW"/>
</dbReference>
<dbReference type="SMART" id="SM00249">
    <property type="entry name" value="PHD"/>
    <property type="match status" value="2"/>
</dbReference>
<dbReference type="Proteomes" id="UP000294530">
    <property type="component" value="Unassembled WGS sequence"/>
</dbReference>